<accession>A0AAQ1PBG3</accession>
<keyword evidence="2" id="KW-1185">Reference proteome</keyword>
<dbReference type="Proteomes" id="UP000294335">
    <property type="component" value="Unassembled WGS sequence"/>
</dbReference>
<evidence type="ECO:0000313" key="2">
    <source>
        <dbReference type="Proteomes" id="UP000294335"/>
    </source>
</evidence>
<name>A0AAQ1PBG3_9PSED</name>
<proteinExistence type="predicted"/>
<dbReference type="EMBL" id="OPYN01000184">
    <property type="protein sequence ID" value="SPO62783.1"/>
    <property type="molecule type" value="Genomic_DNA"/>
</dbReference>
<gene>
    <name evidence="1" type="ORF">JV551A3_V1_1840077</name>
</gene>
<organism evidence="1 2">
    <name type="scientific">Pseudomonas inefficax</name>
    <dbReference type="NCBI Taxonomy" id="2078786"/>
    <lineage>
        <taxon>Bacteria</taxon>
        <taxon>Pseudomonadati</taxon>
        <taxon>Pseudomonadota</taxon>
        <taxon>Gammaproteobacteria</taxon>
        <taxon>Pseudomonadales</taxon>
        <taxon>Pseudomonadaceae</taxon>
        <taxon>Pseudomonas</taxon>
    </lineage>
</organism>
<evidence type="ECO:0000313" key="1">
    <source>
        <dbReference type="EMBL" id="SPO62783.1"/>
    </source>
</evidence>
<comment type="caution">
    <text evidence="1">The sequence shown here is derived from an EMBL/GenBank/DDBJ whole genome shotgun (WGS) entry which is preliminary data.</text>
</comment>
<reference evidence="1 2" key="1">
    <citation type="submission" date="2018-02" db="EMBL/GenBank/DDBJ databases">
        <authorList>
            <person name="Dubost A."/>
        </authorList>
    </citation>
    <scope>NUCLEOTIDE SEQUENCE [LARGE SCALE GENOMIC DNA]</scope>
    <source>
        <strain evidence="2">JV551A3</strain>
    </source>
</reference>
<dbReference type="RefSeq" id="WP_166674289.1">
    <property type="nucleotide sequence ID" value="NZ_OPYN01000184.1"/>
</dbReference>
<dbReference type="AlphaFoldDB" id="A0AAQ1PBG3"/>
<sequence>MTLTTTYDVERWLALEQVKHYQKLKAAAAATGNKVEYRRCLDAIDIIKTQFGL</sequence>
<protein>
    <submittedName>
        <fullName evidence="1">Uncharacterized protein</fullName>
    </submittedName>
</protein>